<dbReference type="InterPro" id="IPR052894">
    <property type="entry name" value="AsmA-related"/>
</dbReference>
<dbReference type="PANTHER" id="PTHR30441:SF4">
    <property type="entry name" value="PROTEIN ASMA"/>
    <property type="match status" value="1"/>
</dbReference>
<protein>
    <recommendedName>
        <fullName evidence="2">YhdP central domain-containing protein</fullName>
    </recommendedName>
</protein>
<proteinExistence type="predicted"/>
<keyword evidence="1" id="KW-0472">Membrane</keyword>
<keyword evidence="1" id="KW-0812">Transmembrane</keyword>
<dbReference type="AlphaFoldDB" id="A0A3B1CAG9"/>
<dbReference type="PANTHER" id="PTHR30441">
    <property type="entry name" value="DUF748 DOMAIN-CONTAINING PROTEIN"/>
    <property type="match status" value="1"/>
</dbReference>
<dbReference type="InterPro" id="IPR025263">
    <property type="entry name" value="YhdP_central"/>
</dbReference>
<gene>
    <name evidence="3" type="ORF">MNBD_NITROSPINAE02-2158</name>
</gene>
<dbReference type="Pfam" id="PF05359">
    <property type="entry name" value="DUF748"/>
    <property type="match status" value="1"/>
</dbReference>
<evidence type="ECO:0000313" key="3">
    <source>
        <dbReference type="EMBL" id="VAX19770.1"/>
    </source>
</evidence>
<evidence type="ECO:0000256" key="1">
    <source>
        <dbReference type="SAM" id="Phobius"/>
    </source>
</evidence>
<feature type="transmembrane region" description="Helical" evidence="1">
    <location>
        <begin position="26"/>
        <end position="48"/>
    </location>
</feature>
<dbReference type="GO" id="GO:0005886">
    <property type="term" value="C:plasma membrane"/>
    <property type="evidence" value="ECO:0007669"/>
    <property type="project" value="TreeGrafter"/>
</dbReference>
<evidence type="ECO:0000259" key="2">
    <source>
        <dbReference type="Pfam" id="PF13116"/>
    </source>
</evidence>
<reference evidence="3" key="1">
    <citation type="submission" date="2018-06" db="EMBL/GenBank/DDBJ databases">
        <authorList>
            <person name="Zhirakovskaya E."/>
        </authorList>
    </citation>
    <scope>NUCLEOTIDE SEQUENCE</scope>
</reference>
<sequence>MKSKPEPGDSAKRPDPKKYWFKRTPLAAGFIYFVALGIAFLYVLPAMFEAERYKSFVLDIISKAIQTDITAENIDLHLLDGPGITFDNIVISRGNRPIATVKKIKADINIWESLKGDISITRLKVEDPVIRLVRRRDGSFNFPALDRKAGAKQPAVMLAAATLLHAFEMVTLDNATIEWVDRHASLSPVRISLSKLNARLARGDFRGPSMINISGELKSKGNRTKFNIAGGVTHLDKGATGDADIGFNGRASIGKLDVQNIWPYISGFLPFQRLDCILSWDGTFSGGFSRGFKSKGRLGLFALGIRYREAFSEDVKPQDALIDYVLTGTRKRLDISSMRMRMGQLDVKAKGNISRLDTFNPVINASFSTNEMEVSELKKLLPDKVLTPQQSTFITSNTISGKVALRDFSFKGDLEKLRNLDNPDSLRAFTGALFVSGMRFAFHDLSFPFDDIHGFVSLKENKLALSKISGKYGKSKIEEISGEISRIHDWPDFNVRIIADLDLEEARQLLALRVTSPEFRWHINALKDIEGSIKWDIVVTGNAEDPIKTVALDGKVLFDKVGFYHPSFGLPIYDLTGLMEMDLNDMQVESITWKAGSSPFELSGVLKDVFKEDPSFDFTLLSDIFLDDINKTKLITFGDVYDQSGQALVKLKLKGDFKKFEIFQWLDATEAEYRFENLIRKEKGVKNIFTFKGSVRNIDSIQIDRLVLQLGESKVVMTGKVDEFLRGQELNLTFSTDGVLLNDLDRFLVPFQNIDGGGYINGWLSIVKEKSDETTKGRLKLDGKLIMDNADFKLPIFAAAFREVDAQFDLVGGRIFLSNGKGRFGKGKFTVTGHGRLDDPPEFNLNVKADSLYLDDFIGKDQFFDKTEEIDISDGIEKLPGYLERGSWNIVGISKTGDISNITYHDLSTTISINNNNFHISPIYFSAYGGTWQWNGDVALGADKMILIDSVANIQDFAIDGYLKEVYHSEKQITGKMNLNGKISSAGKSWEEIKRGMEGSIAIHSDEGVIHRFEILSKIFSLLNVSQYFRLKAPDLSVDGMPYTGITANFAVKDGVATTDDLMVDSEAMRISSVGDYDIATGEVDMRVGVMPFVAIDRVVSAVPVVGYVFAGEKESFIASYYLVTGPISWAKVEAIPLQSIAMGVAGILKRFIMLPAIAVEAIIKNMKEPDSKKKKTAE</sequence>
<dbReference type="EMBL" id="UOGE01000048">
    <property type="protein sequence ID" value="VAX19770.1"/>
    <property type="molecule type" value="Genomic_DNA"/>
</dbReference>
<organism evidence="3">
    <name type="scientific">hydrothermal vent metagenome</name>
    <dbReference type="NCBI Taxonomy" id="652676"/>
    <lineage>
        <taxon>unclassified sequences</taxon>
        <taxon>metagenomes</taxon>
        <taxon>ecological metagenomes</taxon>
    </lineage>
</organism>
<dbReference type="GO" id="GO:0090313">
    <property type="term" value="P:regulation of protein targeting to membrane"/>
    <property type="evidence" value="ECO:0007669"/>
    <property type="project" value="TreeGrafter"/>
</dbReference>
<keyword evidence="1" id="KW-1133">Transmembrane helix</keyword>
<feature type="domain" description="YhdP central" evidence="2">
    <location>
        <begin position="953"/>
        <end position="1131"/>
    </location>
</feature>
<dbReference type="InterPro" id="IPR008023">
    <property type="entry name" value="DUF748"/>
</dbReference>
<name>A0A3B1CAG9_9ZZZZ</name>
<dbReference type="Pfam" id="PF13116">
    <property type="entry name" value="YhdP"/>
    <property type="match status" value="1"/>
</dbReference>
<accession>A0A3B1CAG9</accession>